<dbReference type="EMBL" id="JH660677">
    <property type="protein sequence ID" value="EIM31553.1"/>
    <property type="molecule type" value="Genomic_DNA"/>
</dbReference>
<evidence type="ECO:0000313" key="2">
    <source>
        <dbReference type="Proteomes" id="UP000053899"/>
    </source>
</evidence>
<dbReference type="Proteomes" id="UP000053899">
    <property type="component" value="Unassembled WGS sequence"/>
</dbReference>
<dbReference type="HOGENOM" id="CLU_2973994_0_0_4"/>
<dbReference type="AlphaFoldDB" id="I4Z5R1"/>
<reference evidence="1 2" key="1">
    <citation type="submission" date="2012-04" db="EMBL/GenBank/DDBJ databases">
        <title>Improved High-Quality Draft sequence of Leptothrix ochracea L12.</title>
        <authorList>
            <consortium name="US DOE Joint Genome Institute"/>
            <person name="Lucas S."/>
            <person name="Han J."/>
            <person name="Lapidus A."/>
            <person name="Cheng J.-F."/>
            <person name="Goodwin L."/>
            <person name="Pitluck S."/>
            <person name="Peters L."/>
            <person name="Zeytun A."/>
            <person name="Detter J.C."/>
            <person name="Han C."/>
            <person name="Tapia R."/>
            <person name="Land M."/>
            <person name="Hauser L."/>
            <person name="Kyrpides N."/>
            <person name="Ivanova N."/>
            <person name="Pagani I."/>
            <person name="Stepanauskas R."/>
            <person name="Masland D."/>
            <person name="Poulton N."/>
            <person name="Emerson D."/>
            <person name="Fleming E."/>
            <person name="Woyke T."/>
        </authorList>
    </citation>
    <scope>NUCLEOTIDE SEQUENCE [LARGE SCALE GENOMIC DNA]</scope>
    <source>
        <strain evidence="1 2">L12</strain>
    </source>
</reference>
<sequence>MSLSSIAMFVRMMGVQGVRVLGHALKAPASFLLSAGRSFFGLNLYARETHRQSVGYQC</sequence>
<accession>I4Z5R1</accession>
<gene>
    <name evidence="1" type="ORF">LepocDRAFT_00002850</name>
</gene>
<evidence type="ECO:0000313" key="1">
    <source>
        <dbReference type="EMBL" id="EIM31553.1"/>
    </source>
</evidence>
<keyword evidence="2" id="KW-1185">Reference proteome</keyword>
<proteinExistence type="predicted"/>
<organism evidence="1 2">
    <name type="scientific">Leptothrix ochracea L12</name>
    <dbReference type="NCBI Taxonomy" id="735332"/>
    <lineage>
        <taxon>Bacteria</taxon>
        <taxon>Pseudomonadati</taxon>
        <taxon>Pseudomonadota</taxon>
        <taxon>Betaproteobacteria</taxon>
        <taxon>Burkholderiales</taxon>
        <taxon>Sphaerotilaceae</taxon>
        <taxon>Leptothrix</taxon>
    </lineage>
</organism>
<name>I4Z5R1_9BURK</name>
<protein>
    <submittedName>
        <fullName evidence="1">Uncharacterized protein</fullName>
    </submittedName>
</protein>